<dbReference type="EMBL" id="JACSQG010000002">
    <property type="protein sequence ID" value="MBD7976816.1"/>
    <property type="molecule type" value="Genomic_DNA"/>
</dbReference>
<evidence type="ECO:0000259" key="1">
    <source>
        <dbReference type="Pfam" id="PF09722"/>
    </source>
</evidence>
<reference evidence="2 3" key="1">
    <citation type="submission" date="2020-08" db="EMBL/GenBank/DDBJ databases">
        <title>A Genomic Blueprint of the Chicken Gut Microbiome.</title>
        <authorList>
            <person name="Gilroy R."/>
            <person name="Ravi A."/>
            <person name="Getino M."/>
            <person name="Pursley I."/>
            <person name="Horton D.L."/>
            <person name="Alikhan N.-F."/>
            <person name="Baker D."/>
            <person name="Gharbi K."/>
            <person name="Hall N."/>
            <person name="Watson M."/>
            <person name="Adriaenssens E.M."/>
            <person name="Foster-Nyarko E."/>
            <person name="Jarju S."/>
            <person name="Secka A."/>
            <person name="Antonio M."/>
            <person name="Oren A."/>
            <person name="Chaudhuri R."/>
            <person name="La Ragione R.M."/>
            <person name="Hildebrand F."/>
            <person name="Pallen M.J."/>
        </authorList>
    </citation>
    <scope>NUCLEOTIDE SEQUENCE [LARGE SCALE GENOMIC DNA]</scope>
    <source>
        <strain evidence="2 3">Sa2CUA2</strain>
    </source>
</reference>
<dbReference type="Pfam" id="PF09722">
    <property type="entry name" value="Xre_MbcA_ParS_C"/>
    <property type="match status" value="1"/>
</dbReference>
<comment type="caution">
    <text evidence="2">The sequence shown here is derived from an EMBL/GenBank/DDBJ whole genome shotgun (WGS) entry which is preliminary data.</text>
</comment>
<sequence>MKNSDAPDHANAKQFAKIEALAVQMFEEPARAEWWLSSSNIALAGRSPRSICTDEHGATLVKRLLHAIEFGGVV</sequence>
<dbReference type="SUPFAM" id="SSF51604">
    <property type="entry name" value="Enolase C-terminal domain-like"/>
    <property type="match status" value="1"/>
</dbReference>
<name>A0ABR8TM33_9PSED</name>
<organism evidence="2 3">
    <name type="scientific">Serpens gallinarum</name>
    <dbReference type="NCBI Taxonomy" id="2763075"/>
    <lineage>
        <taxon>Bacteria</taxon>
        <taxon>Pseudomonadati</taxon>
        <taxon>Pseudomonadota</taxon>
        <taxon>Gammaproteobacteria</taxon>
        <taxon>Pseudomonadales</taxon>
        <taxon>Pseudomonadaceae</taxon>
        <taxon>Pseudomonas</taxon>
    </lineage>
</organism>
<dbReference type="Proteomes" id="UP000611945">
    <property type="component" value="Unassembled WGS sequence"/>
</dbReference>
<keyword evidence="3" id="KW-1185">Reference proteome</keyword>
<evidence type="ECO:0000313" key="3">
    <source>
        <dbReference type="Proteomes" id="UP000611945"/>
    </source>
</evidence>
<gene>
    <name evidence="2" type="ORF">H9642_06385</name>
</gene>
<feature type="domain" description="Antitoxin Xre/MbcA/ParS-like toxin-binding" evidence="1">
    <location>
        <begin position="22"/>
        <end position="71"/>
    </location>
</feature>
<dbReference type="InterPro" id="IPR036849">
    <property type="entry name" value="Enolase-like_C_sf"/>
</dbReference>
<dbReference type="InterPro" id="IPR024467">
    <property type="entry name" value="Xre/MbcA/ParS-like_toxin-bd"/>
</dbReference>
<protein>
    <submittedName>
        <fullName evidence="2">DUF2384 domain-containing protein</fullName>
    </submittedName>
</protein>
<proteinExistence type="predicted"/>
<accession>A0ABR8TM33</accession>
<evidence type="ECO:0000313" key="2">
    <source>
        <dbReference type="EMBL" id="MBD7976816.1"/>
    </source>
</evidence>